<evidence type="ECO:0000313" key="3">
    <source>
        <dbReference type="Proteomes" id="UP000203464"/>
    </source>
</evidence>
<organism evidence="2 3">
    <name type="scientific">Octadecabacter ascidiaceicola</name>
    <dbReference type="NCBI Taxonomy" id="1655543"/>
    <lineage>
        <taxon>Bacteria</taxon>
        <taxon>Pseudomonadati</taxon>
        <taxon>Pseudomonadota</taxon>
        <taxon>Alphaproteobacteria</taxon>
        <taxon>Rhodobacterales</taxon>
        <taxon>Roseobacteraceae</taxon>
        <taxon>Octadecabacter</taxon>
    </lineage>
</organism>
<feature type="signal peptide" evidence="1">
    <location>
        <begin position="1"/>
        <end position="27"/>
    </location>
</feature>
<keyword evidence="3" id="KW-1185">Reference proteome</keyword>
<keyword evidence="1" id="KW-0732">Signal</keyword>
<feature type="chain" id="PRO_5012444064" evidence="1">
    <location>
        <begin position="28"/>
        <end position="145"/>
    </location>
</feature>
<evidence type="ECO:0000256" key="1">
    <source>
        <dbReference type="SAM" id="SignalP"/>
    </source>
</evidence>
<dbReference type="AlphaFoldDB" id="A0A238KG75"/>
<proteinExistence type="predicted"/>
<name>A0A238KG75_9RHOB</name>
<gene>
    <name evidence="2" type="ORF">OCA8868_02591</name>
</gene>
<dbReference type="RefSeq" id="WP_093996968.1">
    <property type="nucleotide sequence ID" value="NZ_FXYD01000004.1"/>
</dbReference>
<evidence type="ECO:0000313" key="2">
    <source>
        <dbReference type="EMBL" id="SMX41810.1"/>
    </source>
</evidence>
<dbReference type="InterPro" id="IPR006311">
    <property type="entry name" value="TAT_signal"/>
</dbReference>
<dbReference type="PROSITE" id="PS51318">
    <property type="entry name" value="TAT"/>
    <property type="match status" value="1"/>
</dbReference>
<dbReference type="EMBL" id="FXYD01000004">
    <property type="protein sequence ID" value="SMX41810.1"/>
    <property type="molecule type" value="Genomic_DNA"/>
</dbReference>
<reference evidence="3" key="1">
    <citation type="submission" date="2017-05" db="EMBL/GenBank/DDBJ databases">
        <authorList>
            <person name="Rodrigo-Torres L."/>
            <person name="Arahal R. D."/>
            <person name="Lucena T."/>
        </authorList>
    </citation>
    <scope>NUCLEOTIDE SEQUENCE [LARGE SCALE GENOMIC DNA]</scope>
    <source>
        <strain evidence="3">CECT 8868</strain>
    </source>
</reference>
<dbReference type="Proteomes" id="UP000203464">
    <property type="component" value="Unassembled WGS sequence"/>
</dbReference>
<protein>
    <submittedName>
        <fullName evidence="2">Uncharacterized protein</fullName>
    </submittedName>
</protein>
<sequence length="145" mass="15629">MKRRNFLQGIAASAGAATFPVPTFAKAAAVGTTKVIPFHYGWACVYAQMNNGVSAADIARVFRISPSDASGLMDRMLMRGVIHAPGLDGRAQPTRAWQAWDKRAPEIPAETESKHDVSNENQALLSKFNAVMAHVVTDPSYGWAA</sequence>
<accession>A0A238KG75</accession>